<dbReference type="AlphaFoldDB" id="A0A1V6Q7D1"/>
<dbReference type="EMBL" id="MDYN01000011">
    <property type="protein sequence ID" value="OQD85133.1"/>
    <property type="molecule type" value="Genomic_DNA"/>
</dbReference>
<proteinExistence type="predicted"/>
<reference evidence="2" key="1">
    <citation type="journal article" date="2017" name="Nat. Microbiol.">
        <title>Global analysis of biosynthetic gene clusters reveals vast potential of secondary metabolite production in Penicillium species.</title>
        <authorList>
            <person name="Nielsen J.C."/>
            <person name="Grijseels S."/>
            <person name="Prigent S."/>
            <person name="Ji B."/>
            <person name="Dainat J."/>
            <person name="Nielsen K.F."/>
            <person name="Frisvad J.C."/>
            <person name="Workman M."/>
            <person name="Nielsen J."/>
        </authorList>
    </citation>
    <scope>NUCLEOTIDE SEQUENCE [LARGE SCALE GENOMIC DNA]</scope>
    <source>
        <strain evidence="2">IBT 31811</strain>
    </source>
</reference>
<gene>
    <name evidence="1" type="ORF">PENANT_c011G02874</name>
</gene>
<evidence type="ECO:0000313" key="2">
    <source>
        <dbReference type="Proteomes" id="UP000191672"/>
    </source>
</evidence>
<name>A0A1V6Q7D1_9EURO</name>
<protein>
    <submittedName>
        <fullName evidence="1">Uncharacterized protein</fullName>
    </submittedName>
</protein>
<keyword evidence="2" id="KW-1185">Reference proteome</keyword>
<dbReference type="Proteomes" id="UP000191672">
    <property type="component" value="Unassembled WGS sequence"/>
</dbReference>
<sequence>MWMDVVISPSLVELVIRS</sequence>
<comment type="caution">
    <text evidence="1">The sequence shown here is derived from an EMBL/GenBank/DDBJ whole genome shotgun (WGS) entry which is preliminary data.</text>
</comment>
<organism evidence="1 2">
    <name type="scientific">Penicillium antarcticum</name>
    <dbReference type="NCBI Taxonomy" id="416450"/>
    <lineage>
        <taxon>Eukaryota</taxon>
        <taxon>Fungi</taxon>
        <taxon>Dikarya</taxon>
        <taxon>Ascomycota</taxon>
        <taxon>Pezizomycotina</taxon>
        <taxon>Eurotiomycetes</taxon>
        <taxon>Eurotiomycetidae</taxon>
        <taxon>Eurotiales</taxon>
        <taxon>Aspergillaceae</taxon>
        <taxon>Penicillium</taxon>
    </lineage>
</organism>
<accession>A0A1V6Q7D1</accession>
<evidence type="ECO:0000313" key="1">
    <source>
        <dbReference type="EMBL" id="OQD85133.1"/>
    </source>
</evidence>